<dbReference type="Proteomes" id="UP000077266">
    <property type="component" value="Unassembled WGS sequence"/>
</dbReference>
<feature type="domain" description="F-box" evidence="3">
    <location>
        <begin position="5"/>
        <end position="47"/>
    </location>
</feature>
<evidence type="ECO:0000313" key="5">
    <source>
        <dbReference type="Proteomes" id="UP000077266"/>
    </source>
</evidence>
<feature type="region of interest" description="Disordered" evidence="2">
    <location>
        <begin position="573"/>
        <end position="652"/>
    </location>
</feature>
<dbReference type="GO" id="GO:0005737">
    <property type="term" value="C:cytoplasm"/>
    <property type="evidence" value="ECO:0007669"/>
    <property type="project" value="TreeGrafter"/>
</dbReference>
<feature type="repeat" description="RCC1" evidence="1">
    <location>
        <begin position="445"/>
        <end position="524"/>
    </location>
</feature>
<dbReference type="PANTHER" id="PTHR45982">
    <property type="entry name" value="REGULATOR OF CHROMOSOME CONDENSATION"/>
    <property type="match status" value="1"/>
</dbReference>
<feature type="repeat" description="RCC1" evidence="1">
    <location>
        <begin position="76"/>
        <end position="132"/>
    </location>
</feature>
<evidence type="ECO:0000256" key="1">
    <source>
        <dbReference type="PROSITE-ProRule" id="PRU00235"/>
    </source>
</evidence>
<dbReference type="PANTHER" id="PTHR45982:SF3">
    <property type="entry name" value="F-BOX PROTEIN POF9"/>
    <property type="match status" value="1"/>
</dbReference>
<feature type="compositionally biased region" description="Polar residues" evidence="2">
    <location>
        <begin position="593"/>
        <end position="606"/>
    </location>
</feature>
<dbReference type="InterPro" id="IPR036047">
    <property type="entry name" value="F-box-like_dom_sf"/>
</dbReference>
<dbReference type="InterPro" id="IPR051553">
    <property type="entry name" value="Ran_GTPase-activating"/>
</dbReference>
<gene>
    <name evidence="4" type="ORF">EXIGLDRAFT_830219</name>
</gene>
<name>A0A165NV03_EXIGL</name>
<sequence>MANLQGLPVELLLDNVLPQLALRDLLALASTSKFFTILINDDTFWQRKLEAEYNFTSRETARTTGWKAIYRGMRRPQVYVWGASSNGRLGRGPGHERDLVAAPVHPALKPKDGTGIVSLAAGGWSFHALDAKGRLYVWGQLDAENVGFHVNGFADRSETAQLPMRVGLDAKVQYVSCGRSHALAFDSASRIWHFSAWGIALRLTSPAFDNTTPDTTVVQLEAGWDFGAALTAGGSAYAWWHGRGDLARQITETSTPLAQQNAAQVKTVDGERVVPCSVAEIAFDPVHLPALPALPNLGESKDEVKLVKIAAADLFIVGLTNAGHVLKLDVQPLRARQDDNASVLAGTPLPRWEYLPRFSESGYILQHPDISQALSPAPSSVVITHISAHFHTFFAYSTGDSSVVLQGGDATVAATSPTVLPALQQRGVIAVVLGDYHWGALTAQGKLLTWGQFSSGALGLGDPFEKEPGPGGFPDVRTRDALRRFRRTDTVLPVEQPTQVDFGPGKFVIAATAAGWHTGALVLDLENVGGESEEVQELVEQAESSAADDLAQWQSPPFIPGGVVHPMPIIGRGRGGRGGLIGRQQPHLPVQPRQPQLQGGTPSGSNAPPRGGLHFRVGFAGRGAHIPALGRDHTSTEDSPVPDEQGDARQEQ</sequence>
<dbReference type="PROSITE" id="PS50012">
    <property type="entry name" value="RCC1_3"/>
    <property type="match status" value="3"/>
</dbReference>
<proteinExistence type="predicted"/>
<accession>A0A165NV03</accession>
<dbReference type="OrthoDB" id="61110at2759"/>
<reference evidence="4 5" key="1">
    <citation type="journal article" date="2016" name="Mol. Biol. Evol.">
        <title>Comparative Genomics of Early-Diverging Mushroom-Forming Fungi Provides Insights into the Origins of Lignocellulose Decay Capabilities.</title>
        <authorList>
            <person name="Nagy L.G."/>
            <person name="Riley R."/>
            <person name="Tritt A."/>
            <person name="Adam C."/>
            <person name="Daum C."/>
            <person name="Floudas D."/>
            <person name="Sun H."/>
            <person name="Yadav J.S."/>
            <person name="Pangilinan J."/>
            <person name="Larsson K.H."/>
            <person name="Matsuura K."/>
            <person name="Barry K."/>
            <person name="Labutti K."/>
            <person name="Kuo R."/>
            <person name="Ohm R.A."/>
            <person name="Bhattacharya S.S."/>
            <person name="Shirouzu T."/>
            <person name="Yoshinaga Y."/>
            <person name="Martin F.M."/>
            <person name="Grigoriev I.V."/>
            <person name="Hibbett D.S."/>
        </authorList>
    </citation>
    <scope>NUCLEOTIDE SEQUENCE [LARGE SCALE GENOMIC DNA]</scope>
    <source>
        <strain evidence="4 5">HHB12029</strain>
    </source>
</reference>
<dbReference type="Gene3D" id="2.130.10.30">
    <property type="entry name" value="Regulator of chromosome condensation 1/beta-lactamase-inhibitor protein II"/>
    <property type="match status" value="2"/>
</dbReference>
<organism evidence="4 5">
    <name type="scientific">Exidia glandulosa HHB12029</name>
    <dbReference type="NCBI Taxonomy" id="1314781"/>
    <lineage>
        <taxon>Eukaryota</taxon>
        <taxon>Fungi</taxon>
        <taxon>Dikarya</taxon>
        <taxon>Basidiomycota</taxon>
        <taxon>Agaricomycotina</taxon>
        <taxon>Agaricomycetes</taxon>
        <taxon>Auriculariales</taxon>
        <taxon>Exidiaceae</taxon>
        <taxon>Exidia</taxon>
    </lineage>
</organism>
<dbReference type="Pfam" id="PF12937">
    <property type="entry name" value="F-box-like"/>
    <property type="match status" value="1"/>
</dbReference>
<keyword evidence="5" id="KW-1185">Reference proteome</keyword>
<protein>
    <submittedName>
        <fullName evidence="4">RCC1/BLIP-II protein</fullName>
    </submittedName>
</protein>
<dbReference type="SUPFAM" id="SSF81383">
    <property type="entry name" value="F-box domain"/>
    <property type="match status" value="1"/>
</dbReference>
<evidence type="ECO:0000256" key="2">
    <source>
        <dbReference type="SAM" id="MobiDB-lite"/>
    </source>
</evidence>
<dbReference type="InterPro" id="IPR009091">
    <property type="entry name" value="RCC1/BLIP-II"/>
</dbReference>
<dbReference type="InterPro" id="IPR000408">
    <property type="entry name" value="Reg_chr_condens"/>
</dbReference>
<feature type="repeat" description="RCC1" evidence="1">
    <location>
        <begin position="133"/>
        <end position="188"/>
    </location>
</feature>
<dbReference type="InParanoid" id="A0A165NV03"/>
<dbReference type="Gene3D" id="1.20.1280.50">
    <property type="match status" value="1"/>
</dbReference>
<dbReference type="EMBL" id="KV425895">
    <property type="protein sequence ID" value="KZW01263.1"/>
    <property type="molecule type" value="Genomic_DNA"/>
</dbReference>
<dbReference type="PRINTS" id="PR00633">
    <property type="entry name" value="RCCNDNSATION"/>
</dbReference>
<evidence type="ECO:0000259" key="3">
    <source>
        <dbReference type="Pfam" id="PF12937"/>
    </source>
</evidence>
<dbReference type="STRING" id="1314781.A0A165NV03"/>
<evidence type="ECO:0000313" key="4">
    <source>
        <dbReference type="EMBL" id="KZW01263.1"/>
    </source>
</evidence>
<dbReference type="InterPro" id="IPR001810">
    <property type="entry name" value="F-box_dom"/>
</dbReference>
<dbReference type="GO" id="GO:0005085">
    <property type="term" value="F:guanyl-nucleotide exchange factor activity"/>
    <property type="evidence" value="ECO:0007669"/>
    <property type="project" value="TreeGrafter"/>
</dbReference>
<dbReference type="AlphaFoldDB" id="A0A165NV03"/>
<dbReference type="SUPFAM" id="SSF50985">
    <property type="entry name" value="RCC1/BLIP-II"/>
    <property type="match status" value="1"/>
</dbReference>